<reference evidence="1 4" key="2">
    <citation type="submission" date="2019-09" db="EMBL/GenBank/DDBJ databases">
        <title>Taxonomic organization of the family Brucellaceae based on a phylogenomic approach.</title>
        <authorList>
            <person name="Leclercq S."/>
            <person name="Cloeckaert A."/>
            <person name="Zygmunt M.S."/>
        </authorList>
    </citation>
    <scope>NUCLEOTIDE SEQUENCE [LARGE SCALE GENOMIC DNA]</scope>
    <source>
        <strain evidence="1 4">LUP23</strain>
    </source>
</reference>
<protein>
    <submittedName>
        <fullName evidence="2">Uncharacterized protein</fullName>
    </submittedName>
</protein>
<accession>A0A256H0P3</accession>
<reference evidence="2 3" key="1">
    <citation type="submission" date="2017-07" db="EMBL/GenBank/DDBJ databases">
        <title>Draft genome of Ochrobactrum lupini type strain LUP21.</title>
        <authorList>
            <person name="Krzyzanowska D.M."/>
            <person name="Jafra S."/>
        </authorList>
    </citation>
    <scope>NUCLEOTIDE SEQUENCE [LARGE SCALE GENOMIC DNA]</scope>
    <source>
        <strain evidence="2 3">LUP21</strain>
    </source>
</reference>
<dbReference type="RefSeq" id="WP_080823902.1">
    <property type="nucleotide sequence ID" value="NZ_JBHEEP010000035.1"/>
</dbReference>
<evidence type="ECO:0000313" key="3">
    <source>
        <dbReference type="Proteomes" id="UP000216363"/>
    </source>
</evidence>
<gene>
    <name evidence="2" type="ORF">CES86_5600</name>
    <name evidence="1" type="ORF">F9L03_22705</name>
</gene>
<dbReference type="EMBL" id="WBWF01000024">
    <property type="protein sequence ID" value="KAB2701527.1"/>
    <property type="molecule type" value="Genomic_DNA"/>
</dbReference>
<evidence type="ECO:0000313" key="1">
    <source>
        <dbReference type="EMBL" id="KAB2701527.1"/>
    </source>
</evidence>
<name>A0A256H0P3_9HYPH</name>
<evidence type="ECO:0000313" key="2">
    <source>
        <dbReference type="EMBL" id="OYR32720.1"/>
    </source>
</evidence>
<evidence type="ECO:0000313" key="4">
    <source>
        <dbReference type="Proteomes" id="UP000435957"/>
    </source>
</evidence>
<sequence>MTFDDEFGVREVEFAVHAAQAERLFVRGANALNDRYFDNQAKENHIYGVNNALNQLLGDAAVLVEGGGLSKTAEYFMRFGVLRRLRMLIASFRSFQSIIMPDRAAPLTLEQSDEACRDLNAIYINILGLLDNYAWTIVHQAGSAGTQAARPLSISLFKPAFAADPKLQHLATTLSPFSTWEEDVKKRRNPAAHRMPLYVPPAAYDSEAAAALEEYDRQISTALRAQEYGTMQELHRRREQLGIFVPVFLHDPEEEICEIYPTLPQDIGQMIKIGRVCQSFIRANLLTPGALFPAG</sequence>
<dbReference type="Proteomes" id="UP000435957">
    <property type="component" value="Unassembled WGS sequence"/>
</dbReference>
<organism evidence="2 3">
    <name type="scientific">Brucella lupini</name>
    <dbReference type="NCBI Taxonomy" id="255457"/>
    <lineage>
        <taxon>Bacteria</taxon>
        <taxon>Pseudomonadati</taxon>
        <taxon>Pseudomonadota</taxon>
        <taxon>Alphaproteobacteria</taxon>
        <taxon>Hyphomicrobiales</taxon>
        <taxon>Brucellaceae</taxon>
        <taxon>Brucella/Ochrobactrum group</taxon>
        <taxon>Brucella</taxon>
    </lineage>
</organism>
<dbReference type="AlphaFoldDB" id="A0A256H0P3"/>
<dbReference type="EMBL" id="NNRN01000019">
    <property type="protein sequence ID" value="OYR32720.1"/>
    <property type="molecule type" value="Genomic_DNA"/>
</dbReference>
<keyword evidence="4" id="KW-1185">Reference proteome</keyword>
<proteinExistence type="predicted"/>
<comment type="caution">
    <text evidence="2">The sequence shown here is derived from an EMBL/GenBank/DDBJ whole genome shotgun (WGS) entry which is preliminary data.</text>
</comment>
<dbReference type="Proteomes" id="UP000216363">
    <property type="component" value="Unassembled WGS sequence"/>
</dbReference>